<dbReference type="InterPro" id="IPR042230">
    <property type="entry name" value="CusF_sf"/>
</dbReference>
<protein>
    <submittedName>
        <fullName evidence="2">RND transporter</fullName>
    </submittedName>
</protein>
<dbReference type="InterPro" id="IPR021647">
    <property type="entry name" value="CusF_Ec"/>
</dbReference>
<feature type="chain" id="PRO_5006207740" evidence="1">
    <location>
        <begin position="24"/>
        <end position="96"/>
    </location>
</feature>
<dbReference type="Proteomes" id="UP000051562">
    <property type="component" value="Unassembled WGS sequence"/>
</dbReference>
<evidence type="ECO:0000313" key="2">
    <source>
        <dbReference type="EMBL" id="KQK31770.1"/>
    </source>
</evidence>
<sequence>MEPPMLKTAATFAFLIAALPAAAQSVSGTVTKIDEAQGKLTINHGAIKNLDMDAMTMVFRASDAAMLKGLKAGDKIKFDADRVNGQITVTKLQKAK</sequence>
<dbReference type="AlphaFoldDB" id="A0A0Q3T234"/>
<feature type="signal peptide" evidence="1">
    <location>
        <begin position="1"/>
        <end position="23"/>
    </location>
</feature>
<evidence type="ECO:0000256" key="1">
    <source>
        <dbReference type="SAM" id="SignalP"/>
    </source>
</evidence>
<gene>
    <name evidence="2" type="ORF">ARD30_02495</name>
</gene>
<reference evidence="2 3" key="1">
    <citation type="submission" date="2015-10" db="EMBL/GenBank/DDBJ databases">
        <title>Draft genome of Bosea thiooxidans.</title>
        <authorList>
            <person name="Wang X."/>
        </authorList>
    </citation>
    <scope>NUCLEOTIDE SEQUENCE [LARGE SCALE GENOMIC DNA]</scope>
    <source>
        <strain evidence="2 3">CGMCC 9174</strain>
    </source>
</reference>
<dbReference type="EMBL" id="LMAR01000012">
    <property type="protein sequence ID" value="KQK31770.1"/>
    <property type="molecule type" value="Genomic_DNA"/>
</dbReference>
<keyword evidence="1" id="KW-0732">Signal</keyword>
<accession>A0A0Q3T234</accession>
<dbReference type="Pfam" id="PF11604">
    <property type="entry name" value="CusF_Ec"/>
    <property type="match status" value="1"/>
</dbReference>
<proteinExistence type="predicted"/>
<evidence type="ECO:0000313" key="3">
    <source>
        <dbReference type="Proteomes" id="UP000051562"/>
    </source>
</evidence>
<dbReference type="STRING" id="53254.SAMN05660750_01314"/>
<organism evidence="2 3">
    <name type="scientific">Bosea thiooxidans</name>
    <dbReference type="NCBI Taxonomy" id="53254"/>
    <lineage>
        <taxon>Bacteria</taxon>
        <taxon>Pseudomonadati</taxon>
        <taxon>Pseudomonadota</taxon>
        <taxon>Alphaproteobacteria</taxon>
        <taxon>Hyphomicrobiales</taxon>
        <taxon>Boseaceae</taxon>
        <taxon>Bosea</taxon>
    </lineage>
</organism>
<dbReference type="Gene3D" id="2.40.50.320">
    <property type="entry name" value="Copper binding periplasmic protein CusF"/>
    <property type="match status" value="1"/>
</dbReference>
<name>A0A0Q3T234_9HYPH</name>
<comment type="caution">
    <text evidence="2">The sequence shown here is derived from an EMBL/GenBank/DDBJ whole genome shotgun (WGS) entry which is preliminary data.</text>
</comment>
<keyword evidence="3" id="KW-1185">Reference proteome</keyword>